<dbReference type="OrthoDB" id="9801597at2"/>
<dbReference type="Pfam" id="PF13509">
    <property type="entry name" value="S1_2"/>
    <property type="match status" value="1"/>
</dbReference>
<organism evidence="3 4">
    <name type="scientific">Virgibacillus necropolis</name>
    <dbReference type="NCBI Taxonomy" id="163877"/>
    <lineage>
        <taxon>Bacteria</taxon>
        <taxon>Bacillati</taxon>
        <taxon>Bacillota</taxon>
        <taxon>Bacilli</taxon>
        <taxon>Bacillales</taxon>
        <taxon>Bacillaceae</taxon>
        <taxon>Virgibacillus</taxon>
    </lineage>
</organism>
<evidence type="ECO:0000313" key="3">
    <source>
        <dbReference type="EMBL" id="ASN04637.1"/>
    </source>
</evidence>
<dbReference type="Proteomes" id="UP000204391">
    <property type="component" value="Chromosome"/>
</dbReference>
<dbReference type="Pfam" id="PF21543">
    <property type="entry name" value="CvfB_2nd"/>
    <property type="match status" value="1"/>
</dbReference>
<name>A0A221MAH9_9BACI</name>
<proteinExistence type="inferred from homology"/>
<dbReference type="PANTHER" id="PTHR37296">
    <property type="entry name" value="CONSERVED VIRULENCE FACTOR B"/>
    <property type="match status" value="1"/>
</dbReference>
<keyword evidence="4" id="KW-1185">Reference proteome</keyword>
<dbReference type="Gene3D" id="2.40.50.140">
    <property type="entry name" value="Nucleic acid-binding proteins"/>
    <property type="match status" value="2"/>
</dbReference>
<dbReference type="Gene3D" id="1.10.10.10">
    <property type="entry name" value="Winged helix-like DNA-binding domain superfamily/Winged helix DNA-binding domain"/>
    <property type="match status" value="1"/>
</dbReference>
<feature type="domain" description="S1 motif" evidence="2">
    <location>
        <begin position="154"/>
        <end position="214"/>
    </location>
</feature>
<dbReference type="InterPro" id="IPR012340">
    <property type="entry name" value="NA-bd_OB-fold"/>
</dbReference>
<evidence type="ECO:0000259" key="2">
    <source>
        <dbReference type="PROSITE" id="PS50126"/>
    </source>
</evidence>
<dbReference type="Pfam" id="PF21191">
    <property type="entry name" value="CvfB_1st"/>
    <property type="match status" value="1"/>
</dbReference>
<protein>
    <recommendedName>
        <fullName evidence="2">S1 motif domain-containing protein</fullName>
    </recommendedName>
</protein>
<evidence type="ECO:0000256" key="1">
    <source>
        <dbReference type="PIRNR" id="PIRNR012524"/>
    </source>
</evidence>
<gene>
    <name evidence="3" type="ORF">CFK40_06200</name>
</gene>
<dbReference type="InterPro" id="IPR048588">
    <property type="entry name" value="CvfB_S1_2nd"/>
</dbReference>
<dbReference type="InterPro" id="IPR036388">
    <property type="entry name" value="WH-like_DNA-bd_sf"/>
</dbReference>
<dbReference type="PANTHER" id="PTHR37296:SF1">
    <property type="entry name" value="CONSERVED VIRULENCE FACTOR B"/>
    <property type="match status" value="1"/>
</dbReference>
<comment type="similarity">
    <text evidence="1">Belongs to the CvfB family.</text>
</comment>
<dbReference type="InterPro" id="IPR040764">
    <property type="entry name" value="CvfB_WH"/>
</dbReference>
<dbReference type="Pfam" id="PF17783">
    <property type="entry name" value="WHD_CvfB"/>
    <property type="match status" value="1"/>
</dbReference>
<sequence length="285" mass="31907">MSDLVIGTIQSMNVLRKIDTGYVLNKDMSEALLHHNETSEELKETQKIDVFLYTDKKGQIIATTKLPTIERDVFGWAEVVEVVKNLGVFVNIGTTKEILVSTDDLPLYEDVWPAVGDKLYVTLGTDRKGRLLALPGSEGILEIECVDAPVEVLNQTLNGRVYRTSREGTVILTEENYRGFIHHTERKTEPRLGEWVSARVIEVKADASLNMSLRPLKQHGMIDDADAILNHLKENDGVIPFGDKSDPDDILGTFNISKSAFKRALGKLMKEGKIEQHDGKTHLKK</sequence>
<evidence type="ECO:0000313" key="4">
    <source>
        <dbReference type="Proteomes" id="UP000204391"/>
    </source>
</evidence>
<dbReference type="InterPro" id="IPR048587">
    <property type="entry name" value="CvfB_S1_3rd"/>
</dbReference>
<reference evidence="3 4" key="1">
    <citation type="journal article" date="2003" name="Int. J. Syst. Evol. Microbiol.">
        <title>Virgibacillus carmonensis sp. nov., Virgibacillus necropolis sp. nov. and Virgibacillus picturae sp. nov., three novel species isolated from deteriorated mural paintings, transfer of the species of the genus salibacillus to Virgibacillus, as Virgibacillus marismortui comb. nov. and Virgibacillus salexigens comb. nov., and emended description of the genus Virgibacillus.</title>
        <authorList>
            <person name="Heyrman J."/>
            <person name="Logan N.A."/>
            <person name="Busse H.J."/>
            <person name="Balcaen A."/>
            <person name="Lebbe L."/>
            <person name="Rodriguez-Diaz M."/>
            <person name="Swings J."/>
            <person name="De Vos P."/>
        </authorList>
    </citation>
    <scope>NUCLEOTIDE SEQUENCE [LARGE SCALE GENOMIC DNA]</scope>
    <source>
        <strain evidence="3 4">LMG 19488</strain>
    </source>
</reference>
<dbReference type="InterPro" id="IPR003029">
    <property type="entry name" value="S1_domain"/>
</dbReference>
<dbReference type="EMBL" id="CP022437">
    <property type="protein sequence ID" value="ASN04637.1"/>
    <property type="molecule type" value="Genomic_DNA"/>
</dbReference>
<dbReference type="RefSeq" id="WP_089531488.1">
    <property type="nucleotide sequence ID" value="NZ_CP022437.1"/>
</dbReference>
<dbReference type="PIRSF" id="PIRSF012524">
    <property type="entry name" value="YitL_S1"/>
    <property type="match status" value="1"/>
</dbReference>
<dbReference type="InterPro" id="IPR039566">
    <property type="entry name" value="CvfB_S1_st"/>
</dbReference>
<dbReference type="InterPro" id="IPR014464">
    <property type="entry name" value="CvfB_fam"/>
</dbReference>
<dbReference type="GO" id="GO:0003676">
    <property type="term" value="F:nucleic acid binding"/>
    <property type="evidence" value="ECO:0007669"/>
    <property type="project" value="InterPro"/>
</dbReference>
<accession>A0A221MAH9</accession>
<dbReference type="AlphaFoldDB" id="A0A221MAH9"/>
<dbReference type="PROSITE" id="PS50126">
    <property type="entry name" value="S1"/>
    <property type="match status" value="1"/>
</dbReference>
<dbReference type="KEGG" id="vne:CFK40_06200"/>